<proteinExistence type="predicted"/>
<name>A0A2G2YG98_CAPAN</name>
<organism evidence="1 2">
    <name type="scientific">Capsicum annuum</name>
    <name type="common">Capsicum pepper</name>
    <dbReference type="NCBI Taxonomy" id="4072"/>
    <lineage>
        <taxon>Eukaryota</taxon>
        <taxon>Viridiplantae</taxon>
        <taxon>Streptophyta</taxon>
        <taxon>Embryophyta</taxon>
        <taxon>Tracheophyta</taxon>
        <taxon>Spermatophyta</taxon>
        <taxon>Magnoliopsida</taxon>
        <taxon>eudicotyledons</taxon>
        <taxon>Gunneridae</taxon>
        <taxon>Pentapetalae</taxon>
        <taxon>asterids</taxon>
        <taxon>lamiids</taxon>
        <taxon>Solanales</taxon>
        <taxon>Solanaceae</taxon>
        <taxon>Solanoideae</taxon>
        <taxon>Capsiceae</taxon>
        <taxon>Capsicum</taxon>
    </lineage>
</organism>
<dbReference type="PANTHER" id="PTHR33022:SF13">
    <property type="entry name" value="UBIQUITIN-LIKE PROTEASE FAMILY PROFILE DOMAIN-CONTAINING PROTEIN"/>
    <property type="match status" value="1"/>
</dbReference>
<protein>
    <submittedName>
        <fullName evidence="1">Uncharacterized protein</fullName>
    </submittedName>
</protein>
<dbReference type="Gramene" id="PHT68611">
    <property type="protein sequence ID" value="PHT68611"/>
    <property type="gene ID" value="T459_28098"/>
</dbReference>
<dbReference type="Proteomes" id="UP000222542">
    <property type="component" value="Unassembled WGS sequence"/>
</dbReference>
<comment type="caution">
    <text evidence="1">The sequence shown here is derived from an EMBL/GenBank/DDBJ whole genome shotgun (WGS) entry which is preliminary data.</text>
</comment>
<evidence type="ECO:0000313" key="2">
    <source>
        <dbReference type="Proteomes" id="UP000222542"/>
    </source>
</evidence>
<dbReference type="AlphaFoldDB" id="A0A2G2YG98"/>
<accession>A0A2G2YG98</accession>
<evidence type="ECO:0000313" key="1">
    <source>
        <dbReference type="EMBL" id="PHT68611.1"/>
    </source>
</evidence>
<dbReference type="PANTHER" id="PTHR33022">
    <property type="entry name" value="DUF1985 DOMAIN-CONTAINING PROTEIN"/>
    <property type="match status" value="1"/>
</dbReference>
<reference evidence="1 2" key="1">
    <citation type="journal article" date="2014" name="Nat. Genet.">
        <title>Genome sequence of the hot pepper provides insights into the evolution of pungency in Capsicum species.</title>
        <authorList>
            <person name="Kim S."/>
            <person name="Park M."/>
            <person name="Yeom S.I."/>
            <person name="Kim Y.M."/>
            <person name="Lee J.M."/>
            <person name="Lee H.A."/>
            <person name="Seo E."/>
            <person name="Choi J."/>
            <person name="Cheong K."/>
            <person name="Kim K.T."/>
            <person name="Jung K."/>
            <person name="Lee G.W."/>
            <person name="Oh S.K."/>
            <person name="Bae C."/>
            <person name="Kim S.B."/>
            <person name="Lee H.Y."/>
            <person name="Kim S.Y."/>
            <person name="Kim M.S."/>
            <person name="Kang B.C."/>
            <person name="Jo Y.D."/>
            <person name="Yang H.B."/>
            <person name="Jeong H.J."/>
            <person name="Kang W.H."/>
            <person name="Kwon J.K."/>
            <person name="Shin C."/>
            <person name="Lim J.Y."/>
            <person name="Park J.H."/>
            <person name="Huh J.H."/>
            <person name="Kim J.S."/>
            <person name="Kim B.D."/>
            <person name="Cohen O."/>
            <person name="Paran I."/>
            <person name="Suh M.C."/>
            <person name="Lee S.B."/>
            <person name="Kim Y.K."/>
            <person name="Shin Y."/>
            <person name="Noh S.J."/>
            <person name="Park J."/>
            <person name="Seo Y.S."/>
            <person name="Kwon S.Y."/>
            <person name="Kim H.A."/>
            <person name="Park J.M."/>
            <person name="Kim H.J."/>
            <person name="Choi S.B."/>
            <person name="Bosland P.W."/>
            <person name="Reeves G."/>
            <person name="Jo S.H."/>
            <person name="Lee B.W."/>
            <person name="Cho H.T."/>
            <person name="Choi H.S."/>
            <person name="Lee M.S."/>
            <person name="Yu Y."/>
            <person name="Do Choi Y."/>
            <person name="Park B.S."/>
            <person name="van Deynze A."/>
            <person name="Ashrafi H."/>
            <person name="Hill T."/>
            <person name="Kim W.T."/>
            <person name="Pai H.S."/>
            <person name="Ahn H.K."/>
            <person name="Yeam I."/>
            <person name="Giovannoni J.J."/>
            <person name="Rose J.K."/>
            <person name="Sorensen I."/>
            <person name="Lee S.J."/>
            <person name="Kim R.W."/>
            <person name="Choi I.Y."/>
            <person name="Choi B.S."/>
            <person name="Lim J.S."/>
            <person name="Lee Y.H."/>
            <person name="Choi D."/>
        </authorList>
    </citation>
    <scope>NUCLEOTIDE SEQUENCE [LARGE SCALE GENOMIC DNA]</scope>
    <source>
        <strain evidence="2">cv. CM334</strain>
    </source>
</reference>
<gene>
    <name evidence="1" type="ORF">T459_28098</name>
</gene>
<dbReference type="EMBL" id="AYRZ02000011">
    <property type="protein sequence ID" value="PHT68611.1"/>
    <property type="molecule type" value="Genomic_DNA"/>
</dbReference>
<reference evidence="1 2" key="2">
    <citation type="journal article" date="2017" name="Genome Biol.">
        <title>New reference genome sequences of hot pepper reveal the massive evolution of plant disease-resistance genes by retroduplication.</title>
        <authorList>
            <person name="Kim S."/>
            <person name="Park J."/>
            <person name="Yeom S.I."/>
            <person name="Kim Y.M."/>
            <person name="Seo E."/>
            <person name="Kim K.T."/>
            <person name="Kim M.S."/>
            <person name="Lee J.M."/>
            <person name="Cheong K."/>
            <person name="Shin H.S."/>
            <person name="Kim S.B."/>
            <person name="Han K."/>
            <person name="Lee J."/>
            <person name="Park M."/>
            <person name="Lee H.A."/>
            <person name="Lee H.Y."/>
            <person name="Lee Y."/>
            <person name="Oh S."/>
            <person name="Lee J.H."/>
            <person name="Choi E."/>
            <person name="Choi E."/>
            <person name="Lee S.E."/>
            <person name="Jeon J."/>
            <person name="Kim H."/>
            <person name="Choi G."/>
            <person name="Song H."/>
            <person name="Lee J."/>
            <person name="Lee S.C."/>
            <person name="Kwon J.K."/>
            <person name="Lee H.Y."/>
            <person name="Koo N."/>
            <person name="Hong Y."/>
            <person name="Kim R.W."/>
            <person name="Kang W.H."/>
            <person name="Huh J.H."/>
            <person name="Kang B.C."/>
            <person name="Yang T.J."/>
            <person name="Lee Y.H."/>
            <person name="Bennetzen J.L."/>
            <person name="Choi D."/>
        </authorList>
    </citation>
    <scope>NUCLEOTIDE SEQUENCE [LARGE SCALE GENOMIC DNA]</scope>
    <source>
        <strain evidence="2">cv. CM334</strain>
    </source>
</reference>
<keyword evidence="2" id="KW-1185">Reference proteome</keyword>
<sequence>MELFIAITITRKIILEGGLVAVDDDSHSGSGSSTAVGANDAPLTVFETSHYDYDHTGCTDFSPNFSISSECHACKYHDCKTKHNGVINAINALTASTKKMVCTDWSMIEAYHDKMDNPFDVQYVEVIVQQTIGILNCSPFVSAYTKYLSDGLQVRNYGLDAGLLHKRYAYLLWKYGEVKAQKLYASDIKDPRRLKSNSITPDEE</sequence>